<dbReference type="PANTHER" id="PTHR11061">
    <property type="entry name" value="RNA M5U METHYLTRANSFERASE"/>
    <property type="match status" value="1"/>
</dbReference>
<dbReference type="AlphaFoldDB" id="K8ZL24"/>
<dbReference type="Gene3D" id="2.40.50.1070">
    <property type="match status" value="1"/>
</dbReference>
<dbReference type="SUPFAM" id="SSF50249">
    <property type="entry name" value="Nucleic acid-binding proteins"/>
    <property type="match status" value="1"/>
</dbReference>
<evidence type="ECO:0000259" key="6">
    <source>
        <dbReference type="PROSITE" id="PS50926"/>
    </source>
</evidence>
<dbReference type="EMBL" id="AMYT01000017">
    <property type="protein sequence ID" value="EKU27278.1"/>
    <property type="molecule type" value="Genomic_DNA"/>
</dbReference>
<dbReference type="NCBIfam" id="TIGR00479">
    <property type="entry name" value="rumA"/>
    <property type="match status" value="1"/>
</dbReference>
<dbReference type="GO" id="GO:0070041">
    <property type="term" value="F:rRNA (uridine-C5-)-methyltransferase activity"/>
    <property type="evidence" value="ECO:0007669"/>
    <property type="project" value="TreeGrafter"/>
</dbReference>
<organism evidence="7 8">
    <name type="scientific">Catellicoccus marimammalium M35/04/3</name>
    <dbReference type="NCBI Taxonomy" id="1234409"/>
    <lineage>
        <taxon>Bacteria</taxon>
        <taxon>Bacillati</taxon>
        <taxon>Bacillota</taxon>
        <taxon>Bacilli</taxon>
        <taxon>Lactobacillales</taxon>
        <taxon>Enterococcaceae</taxon>
        <taxon>Catellicoccus</taxon>
    </lineage>
</organism>
<feature type="binding site" evidence="4">
    <location>
        <position position="380"/>
    </location>
    <ligand>
        <name>S-adenosyl-L-methionine</name>
        <dbReference type="ChEBI" id="CHEBI:59789"/>
    </ligand>
</feature>
<keyword evidence="3 4" id="KW-0949">S-adenosyl-L-methionine</keyword>
<dbReference type="InterPro" id="IPR030390">
    <property type="entry name" value="MeTrfase_TrmA_AS"/>
</dbReference>
<dbReference type="OrthoDB" id="9804590at2"/>
<dbReference type="PATRIC" id="fig|1234409.3.peg.559"/>
<dbReference type="InterPro" id="IPR029063">
    <property type="entry name" value="SAM-dependent_MTases_sf"/>
</dbReference>
<feature type="binding site" evidence="4">
    <location>
        <position position="311"/>
    </location>
    <ligand>
        <name>S-adenosyl-L-methionine</name>
        <dbReference type="ChEBI" id="CHEBI:59789"/>
    </ligand>
</feature>
<keyword evidence="2 4" id="KW-0808">Transferase</keyword>
<comment type="caution">
    <text evidence="7">The sequence shown here is derived from an EMBL/GenBank/DDBJ whole genome shotgun (WGS) entry which is preliminary data.</text>
</comment>
<dbReference type="InterPro" id="IPR002792">
    <property type="entry name" value="TRAM_dom"/>
</dbReference>
<evidence type="ECO:0000256" key="1">
    <source>
        <dbReference type="ARBA" id="ARBA00022603"/>
    </source>
</evidence>
<comment type="similarity">
    <text evidence="4">Belongs to the class I-like SAM-binding methyltransferase superfamily. RNA M5U methyltransferase family.</text>
</comment>
<evidence type="ECO:0000256" key="5">
    <source>
        <dbReference type="PROSITE-ProRule" id="PRU10015"/>
    </source>
</evidence>
<evidence type="ECO:0000256" key="3">
    <source>
        <dbReference type="ARBA" id="ARBA00022691"/>
    </source>
</evidence>
<dbReference type="Pfam" id="PF01938">
    <property type="entry name" value="TRAM"/>
    <property type="match status" value="1"/>
</dbReference>
<sequence length="451" mass="51396">MIQKNQEYDVTIVDLTYEGMGVAKIDHYPLFIENTLPGEEVRIKVLKVGKKFGFGKVMEFYKTSPDRIPSEEKKWTQTGIAPLQHMRYEAQLAFKKRQVEECLHKMHCDEVQVHDTTPSPQQMHYRNKAQVPVRVVDGKMEVGFYRKNSHQFISIQNFGIQQEDIDDALQVIARILTEFGVSAYNEERHEGVLRHIIVRQGYYSKEMMVTLVTRKKKLFQGQQLAQRIIEEIPTVVSVMQNINDQKTNVIMGEKTICLAGKGRIEDEMLGHTFQISAPSFYQVNTPQAEAMYQKAIDLAHLSKDMIAIDAYCGIGTITLSVAPHVKEIYGVEVVAPAIDNAKENAKENEMTNVHFAVGKAEEVLPKWQEEGIQPDVVFVDPPRKGLARSFVETTIELAPEKIAYISCNPATFARDVALFKEAGYRLDEVYPYDMFPQTTHVECVGVLYKQN</sequence>
<evidence type="ECO:0000313" key="8">
    <source>
        <dbReference type="Proteomes" id="UP000016057"/>
    </source>
</evidence>
<dbReference type="FunFam" id="3.40.50.150:FF:000009">
    <property type="entry name" value="23S rRNA (Uracil(1939)-C(5))-methyltransferase RlmD"/>
    <property type="match status" value="1"/>
</dbReference>
<dbReference type="PROSITE" id="PS50926">
    <property type="entry name" value="TRAM"/>
    <property type="match status" value="1"/>
</dbReference>
<accession>K8ZL24</accession>
<dbReference type="PROSITE" id="PS51687">
    <property type="entry name" value="SAM_MT_RNA_M5U"/>
    <property type="match status" value="1"/>
</dbReference>
<dbReference type="PROSITE" id="PS01230">
    <property type="entry name" value="TRMA_1"/>
    <property type="match status" value="1"/>
</dbReference>
<feature type="active site" description="Nucleophile" evidence="4">
    <location>
        <position position="407"/>
    </location>
</feature>
<dbReference type="PANTHER" id="PTHR11061:SF30">
    <property type="entry name" value="TRNA (URACIL(54)-C(5))-METHYLTRANSFERASE"/>
    <property type="match status" value="1"/>
</dbReference>
<gene>
    <name evidence="7" type="ORF">C683_0609</name>
</gene>
<dbReference type="Pfam" id="PF05958">
    <property type="entry name" value="tRNA_U5-meth_tr"/>
    <property type="match status" value="1"/>
</dbReference>
<dbReference type="FunFam" id="2.40.50.1070:FF:000003">
    <property type="entry name" value="23S rRNA (Uracil-5-)-methyltransferase RumA"/>
    <property type="match status" value="1"/>
</dbReference>
<keyword evidence="1 4" id="KW-0489">Methyltransferase</keyword>
<dbReference type="SUPFAM" id="SSF53335">
    <property type="entry name" value="S-adenosyl-L-methionine-dependent methyltransferases"/>
    <property type="match status" value="1"/>
</dbReference>
<dbReference type="InterPro" id="IPR010280">
    <property type="entry name" value="U5_MeTrfase_fam"/>
</dbReference>
<dbReference type="Gene3D" id="3.40.50.150">
    <property type="entry name" value="Vaccinia Virus protein VP39"/>
    <property type="match status" value="1"/>
</dbReference>
<dbReference type="eggNOG" id="COG2265">
    <property type="taxonomic scope" value="Bacteria"/>
</dbReference>
<evidence type="ECO:0000256" key="2">
    <source>
        <dbReference type="ARBA" id="ARBA00022679"/>
    </source>
</evidence>
<name>K8ZL24_9ENTE</name>
<evidence type="ECO:0000313" key="7">
    <source>
        <dbReference type="EMBL" id="EKU27278.1"/>
    </source>
</evidence>
<evidence type="ECO:0000256" key="4">
    <source>
        <dbReference type="PROSITE-ProRule" id="PRU01024"/>
    </source>
</evidence>
<feature type="binding site" evidence="4">
    <location>
        <position position="332"/>
    </location>
    <ligand>
        <name>S-adenosyl-L-methionine</name>
        <dbReference type="ChEBI" id="CHEBI:59789"/>
    </ligand>
</feature>
<feature type="domain" description="TRAM" evidence="6">
    <location>
        <begin position="1"/>
        <end position="59"/>
    </location>
</feature>
<dbReference type="RefSeq" id="WP_009489892.1">
    <property type="nucleotide sequence ID" value="NZ_AMYT01000017.1"/>
</dbReference>
<protein>
    <submittedName>
        <fullName evidence="7">RNA methyltransferase, TrmA family</fullName>
    </submittedName>
</protein>
<feature type="active site" evidence="5">
    <location>
        <position position="407"/>
    </location>
</feature>
<reference evidence="7 8" key="1">
    <citation type="journal article" date="2013" name="Genome Announc.">
        <title>Draft Genome Sequence of Catellicoccus marimammalium, a Novel Species Commonly Found in Gull Feces.</title>
        <authorList>
            <person name="Weigand M.R."/>
            <person name="Ryu H."/>
            <person name="Bozcek L."/>
            <person name="Konstantinidis K.T."/>
            <person name="Santo Domingo J.W."/>
        </authorList>
    </citation>
    <scope>NUCLEOTIDE SEQUENCE [LARGE SCALE GENOMIC DNA]</scope>
    <source>
        <strain evidence="7 8">M35/04/3</strain>
    </source>
</reference>
<dbReference type="STRING" id="1234409.C683_0609"/>
<feature type="binding site" evidence="4">
    <location>
        <position position="282"/>
    </location>
    <ligand>
        <name>S-adenosyl-L-methionine</name>
        <dbReference type="ChEBI" id="CHEBI:59789"/>
    </ligand>
</feature>
<proteinExistence type="inferred from homology"/>
<dbReference type="Proteomes" id="UP000016057">
    <property type="component" value="Unassembled WGS sequence"/>
</dbReference>
<keyword evidence="8" id="KW-1185">Reference proteome</keyword>
<dbReference type="GO" id="GO:0070475">
    <property type="term" value="P:rRNA base methylation"/>
    <property type="evidence" value="ECO:0007669"/>
    <property type="project" value="TreeGrafter"/>
</dbReference>
<dbReference type="Gene3D" id="2.40.50.140">
    <property type="entry name" value="Nucleic acid-binding proteins"/>
    <property type="match status" value="1"/>
</dbReference>
<dbReference type="CDD" id="cd02440">
    <property type="entry name" value="AdoMet_MTases"/>
    <property type="match status" value="1"/>
</dbReference>
<dbReference type="InterPro" id="IPR012340">
    <property type="entry name" value="NA-bd_OB-fold"/>
</dbReference>